<comment type="caution">
    <text evidence="4">The sequence shown here is derived from an EMBL/GenBank/DDBJ whole genome shotgun (WGS) entry which is preliminary data.</text>
</comment>
<keyword evidence="5" id="KW-1185">Reference proteome</keyword>
<reference evidence="4" key="1">
    <citation type="submission" date="2023-11" db="EMBL/GenBank/DDBJ databases">
        <authorList>
            <person name="De Vega J J."/>
            <person name="De Vega J J."/>
        </authorList>
    </citation>
    <scope>NUCLEOTIDE SEQUENCE</scope>
</reference>
<evidence type="ECO:0000256" key="2">
    <source>
        <dbReference type="ARBA" id="ARBA00022737"/>
    </source>
</evidence>
<dbReference type="Proteomes" id="UP001295794">
    <property type="component" value="Unassembled WGS sequence"/>
</dbReference>
<proteinExistence type="predicted"/>
<dbReference type="PROSITE" id="PS50294">
    <property type="entry name" value="WD_REPEATS_REGION"/>
    <property type="match status" value="1"/>
</dbReference>
<dbReference type="SUPFAM" id="SSF50978">
    <property type="entry name" value="WD40 repeat-like"/>
    <property type="match status" value="1"/>
</dbReference>
<sequence>MLPGTTILQGFHVAGNEQGGKENLHGYFCSPVLVYPGNYSEQLVDKTVEHDENNSVQFETGRESASDLLEADCDVTVLRHRDHQWLAMDFDSLHELSTGSPATTRTTRLRRSTHLAPNPTFHGAQLPRKHAATALLSRGFPYSRRLTAHDSCVNALAFSSQNGRFLASGGDDLSIHLWDLHSETVKKRPSCTFRGPVRNIFVLAFSAHNRFIFSGGVDETVLKFDAAAHLERGLDSQVFHTPDARFYDHEDSIRAISPHVVQDEVFLTASEDGKILMHDGRARIRAQDTLQLDAEVTSVQFHPMMEHIFLSSDSRGRLTELTAVSSIIPTFVVAPLPPWLVWKQAVLYSTVMALNSVLPTSAYIWALPPSHELTERRRVMSYRDWTAEEHTGVTDDIHGPRYVPVELDTPLARLGGHHSIVNTVIVHPEMLVAATSGVEAHVVLHGAAESLLGGLSRTSQNTRAIGSSWEWASAAGEDERDGHWVEEQQDTVQMFDSIIYRERAIEHMLGSDGEDSDVDVAEDS</sequence>
<dbReference type="InterPro" id="IPR001680">
    <property type="entry name" value="WD40_rpt"/>
</dbReference>
<keyword evidence="1 3" id="KW-0853">WD repeat</keyword>
<dbReference type="Pfam" id="PF00400">
    <property type="entry name" value="WD40"/>
    <property type="match status" value="2"/>
</dbReference>
<evidence type="ECO:0000313" key="4">
    <source>
        <dbReference type="EMBL" id="CAK5283959.1"/>
    </source>
</evidence>
<dbReference type="SMART" id="SM00320">
    <property type="entry name" value="WD40"/>
    <property type="match status" value="4"/>
</dbReference>
<name>A0AAD2K7T6_9AGAR</name>
<dbReference type="Gene3D" id="2.130.10.10">
    <property type="entry name" value="YVTN repeat-like/Quinoprotein amine dehydrogenase"/>
    <property type="match status" value="2"/>
</dbReference>
<dbReference type="GO" id="GO:0045717">
    <property type="term" value="P:negative regulation of fatty acid biosynthetic process"/>
    <property type="evidence" value="ECO:0007669"/>
    <property type="project" value="TreeGrafter"/>
</dbReference>
<dbReference type="InterPro" id="IPR036322">
    <property type="entry name" value="WD40_repeat_dom_sf"/>
</dbReference>
<accession>A0AAD2K7T6</accession>
<evidence type="ECO:0000313" key="5">
    <source>
        <dbReference type="Proteomes" id="UP001295794"/>
    </source>
</evidence>
<feature type="repeat" description="WD" evidence="3">
    <location>
        <begin position="146"/>
        <end position="188"/>
    </location>
</feature>
<dbReference type="GO" id="GO:0080008">
    <property type="term" value="C:Cul4-RING E3 ubiquitin ligase complex"/>
    <property type="evidence" value="ECO:0007669"/>
    <property type="project" value="TreeGrafter"/>
</dbReference>
<dbReference type="EMBL" id="CAVNYO010000478">
    <property type="protein sequence ID" value="CAK5283959.1"/>
    <property type="molecule type" value="Genomic_DNA"/>
</dbReference>
<keyword evidence="2" id="KW-0677">Repeat</keyword>
<dbReference type="PROSITE" id="PS50082">
    <property type="entry name" value="WD_REPEATS_2"/>
    <property type="match status" value="1"/>
</dbReference>
<dbReference type="AlphaFoldDB" id="A0AAD2K7T6"/>
<protein>
    <recommendedName>
        <fullName evidence="6">WD40 repeat-like protein</fullName>
    </recommendedName>
</protein>
<dbReference type="PANTHER" id="PTHR15574:SF43">
    <property type="entry name" value="DDB1- AND CUL4-ASSOCIATED FACTOR 5"/>
    <property type="match status" value="1"/>
</dbReference>
<evidence type="ECO:0008006" key="6">
    <source>
        <dbReference type="Google" id="ProtNLM"/>
    </source>
</evidence>
<dbReference type="InterPro" id="IPR045151">
    <property type="entry name" value="DCAF8"/>
</dbReference>
<organism evidence="4 5">
    <name type="scientific">Mycena citricolor</name>
    <dbReference type="NCBI Taxonomy" id="2018698"/>
    <lineage>
        <taxon>Eukaryota</taxon>
        <taxon>Fungi</taxon>
        <taxon>Dikarya</taxon>
        <taxon>Basidiomycota</taxon>
        <taxon>Agaricomycotina</taxon>
        <taxon>Agaricomycetes</taxon>
        <taxon>Agaricomycetidae</taxon>
        <taxon>Agaricales</taxon>
        <taxon>Marasmiineae</taxon>
        <taxon>Mycenaceae</taxon>
        <taxon>Mycena</taxon>
    </lineage>
</organism>
<dbReference type="InterPro" id="IPR019775">
    <property type="entry name" value="WD40_repeat_CS"/>
</dbReference>
<gene>
    <name evidence="4" type="ORF">MYCIT1_LOCUS36890</name>
</gene>
<evidence type="ECO:0000256" key="1">
    <source>
        <dbReference type="ARBA" id="ARBA00022574"/>
    </source>
</evidence>
<dbReference type="GO" id="GO:0005737">
    <property type="term" value="C:cytoplasm"/>
    <property type="evidence" value="ECO:0007669"/>
    <property type="project" value="TreeGrafter"/>
</dbReference>
<dbReference type="InterPro" id="IPR015943">
    <property type="entry name" value="WD40/YVTN_repeat-like_dom_sf"/>
</dbReference>
<dbReference type="PANTHER" id="PTHR15574">
    <property type="entry name" value="WD REPEAT DOMAIN-CONTAINING FAMILY"/>
    <property type="match status" value="1"/>
</dbReference>
<dbReference type="PROSITE" id="PS00678">
    <property type="entry name" value="WD_REPEATS_1"/>
    <property type="match status" value="1"/>
</dbReference>
<evidence type="ECO:0000256" key="3">
    <source>
        <dbReference type="PROSITE-ProRule" id="PRU00221"/>
    </source>
</evidence>